<dbReference type="AlphaFoldDB" id="A0A501PFY2"/>
<protein>
    <submittedName>
        <fullName evidence="6">Bifunctional acetate--CoA ligase family protein/GNAT family N-acetyltransferase</fullName>
    </submittedName>
</protein>
<keyword evidence="6" id="KW-0808">Transferase</keyword>
<dbReference type="Pfam" id="PF13380">
    <property type="entry name" value="CoA_binding_2"/>
    <property type="match status" value="1"/>
</dbReference>
<evidence type="ECO:0000256" key="2">
    <source>
        <dbReference type="ARBA" id="ARBA00022598"/>
    </source>
</evidence>
<dbReference type="Gene3D" id="3.40.630.30">
    <property type="match status" value="1"/>
</dbReference>
<evidence type="ECO:0000259" key="5">
    <source>
        <dbReference type="PROSITE" id="PS51186"/>
    </source>
</evidence>
<organism evidence="6 7">
    <name type="scientific">Emcibacter nanhaiensis</name>
    <dbReference type="NCBI Taxonomy" id="1505037"/>
    <lineage>
        <taxon>Bacteria</taxon>
        <taxon>Pseudomonadati</taxon>
        <taxon>Pseudomonadota</taxon>
        <taxon>Alphaproteobacteria</taxon>
        <taxon>Emcibacterales</taxon>
        <taxon>Emcibacteraceae</taxon>
        <taxon>Emcibacter</taxon>
    </lineage>
</organism>
<dbReference type="Proteomes" id="UP000319148">
    <property type="component" value="Unassembled WGS sequence"/>
</dbReference>
<dbReference type="GO" id="GO:0016747">
    <property type="term" value="F:acyltransferase activity, transferring groups other than amino-acyl groups"/>
    <property type="evidence" value="ECO:0007669"/>
    <property type="project" value="InterPro"/>
</dbReference>
<dbReference type="Pfam" id="PF13607">
    <property type="entry name" value="Succ_CoA_lig"/>
    <property type="match status" value="1"/>
</dbReference>
<dbReference type="InterPro" id="IPR016181">
    <property type="entry name" value="Acyl_CoA_acyltransferase"/>
</dbReference>
<dbReference type="InterPro" id="IPR036291">
    <property type="entry name" value="NAD(P)-bd_dom_sf"/>
</dbReference>
<dbReference type="RefSeq" id="WP_139941304.1">
    <property type="nucleotide sequence ID" value="NZ_JBHSYP010000002.1"/>
</dbReference>
<evidence type="ECO:0000256" key="3">
    <source>
        <dbReference type="ARBA" id="ARBA00022741"/>
    </source>
</evidence>
<keyword evidence="1" id="KW-0816">Tricarboxylic acid cycle</keyword>
<dbReference type="SUPFAM" id="SSF52210">
    <property type="entry name" value="Succinyl-CoA synthetase domains"/>
    <property type="match status" value="2"/>
</dbReference>
<dbReference type="GO" id="GO:0005524">
    <property type="term" value="F:ATP binding"/>
    <property type="evidence" value="ECO:0007669"/>
    <property type="project" value="UniProtKB-KW"/>
</dbReference>
<keyword evidence="7" id="KW-1185">Reference proteome</keyword>
<evidence type="ECO:0000256" key="1">
    <source>
        <dbReference type="ARBA" id="ARBA00022532"/>
    </source>
</evidence>
<name>A0A501PFY2_9PROT</name>
<dbReference type="InterPro" id="IPR051538">
    <property type="entry name" value="Acyl-CoA_Synth/Transferase"/>
</dbReference>
<dbReference type="InterPro" id="IPR016102">
    <property type="entry name" value="Succinyl-CoA_synth-like"/>
</dbReference>
<evidence type="ECO:0000256" key="4">
    <source>
        <dbReference type="ARBA" id="ARBA00022840"/>
    </source>
</evidence>
<comment type="caution">
    <text evidence="6">The sequence shown here is derived from an EMBL/GenBank/DDBJ whole genome shotgun (WGS) entry which is preliminary data.</text>
</comment>
<dbReference type="Pfam" id="PF13549">
    <property type="entry name" value="ATP-grasp_5"/>
    <property type="match status" value="1"/>
</dbReference>
<dbReference type="Gene3D" id="3.40.50.720">
    <property type="entry name" value="NAD(P)-binding Rossmann-like Domain"/>
    <property type="match status" value="1"/>
</dbReference>
<dbReference type="PROSITE" id="PS51186">
    <property type="entry name" value="GNAT"/>
    <property type="match status" value="1"/>
</dbReference>
<dbReference type="SUPFAM" id="SSF56059">
    <property type="entry name" value="Glutathione synthetase ATP-binding domain-like"/>
    <property type="match status" value="1"/>
</dbReference>
<dbReference type="EMBL" id="VFIY01000015">
    <property type="protein sequence ID" value="TPD59085.1"/>
    <property type="molecule type" value="Genomic_DNA"/>
</dbReference>
<dbReference type="SMART" id="SM00881">
    <property type="entry name" value="CoA_binding"/>
    <property type="match status" value="1"/>
</dbReference>
<dbReference type="GO" id="GO:0043758">
    <property type="term" value="F:acetate-CoA ligase (ADP-forming) activity"/>
    <property type="evidence" value="ECO:0007669"/>
    <property type="project" value="InterPro"/>
</dbReference>
<evidence type="ECO:0000313" key="6">
    <source>
        <dbReference type="EMBL" id="TPD59085.1"/>
    </source>
</evidence>
<dbReference type="InterPro" id="IPR003781">
    <property type="entry name" value="CoA-bd"/>
</dbReference>
<dbReference type="GO" id="GO:0006099">
    <property type="term" value="P:tricarboxylic acid cycle"/>
    <property type="evidence" value="ECO:0007669"/>
    <property type="project" value="UniProtKB-KW"/>
</dbReference>
<dbReference type="PANTHER" id="PTHR43334">
    <property type="entry name" value="ACETATE--COA LIGASE [ADP-FORMING]"/>
    <property type="match status" value="1"/>
</dbReference>
<feature type="domain" description="N-acetyltransferase" evidence="5">
    <location>
        <begin position="743"/>
        <end position="901"/>
    </location>
</feature>
<evidence type="ECO:0000313" key="7">
    <source>
        <dbReference type="Proteomes" id="UP000319148"/>
    </source>
</evidence>
<sequence>MTIRNIEKLFSPSSVALYGASDRKGSIGRTVMNNLYADFKGTVWLVNPSHSEIAGVPCYRDTASLPGIPDLAVIAVPPRYVPDIIRDLGEKGTRAAVVITAGFRQEGLTDELVEAAKRHDLRIIGPNCFGLLVPGTGLNASFAHGMPLNGELALLSQSGAIISAILDWSRDAGKGFSAMVSMGDMVDVDLGDMLDYLAADTHTRAILMYLEQVTDARKFMSAARSAARVKPVIVIKSGRHAEAAKAAHSHTGALAGSDAVYNAAFRRAGILRVTDLEDLFDAAEILSHLKAVHGDRLAIITNGGGAGVLAVDRLIDFGGTLADLSEETLARLDQALPDNWSKGNPVDIIGDAGPERYEQAMEIVLEDPCVDAVMVINCPTALASSTEAAKATLRSIDRNNRKFIHPKAVLTAWLGDGAAQESRALFAAEGYPTFHTPEDAVRGFSYLTRHARDQRALMQTPPSLPEGFHTDAAEARKVIAAATGSGRTLLTEPEAKAVLKAYGIPTVETVIAAHPQEVEKAAQQFLARGCKDVAVKILSVDISHKSDMGGVKLGLSDAATARQAAEEMLAAIGAALPEANIEGFTVQPMIRRPGAHELIIGVSEDATFGPIIMFGAGGTAVEVIRDTAMALPPLDLKLARDLMEETRVFKLLKGYRDRPAAHLSAIELALVRISQMVAELPEITELDINPLLADEAGVIALDARIVAGGGEAAPEGKLNPRLAIRPYPSEWEQRETLPEGRSILIRPIRPEDEKYYDVFMEKTDPEDIRLRLFVPLRKLQHEFIARLTQIDYARAMAFIAIDPDSDEMLGISRLAADPDNVRAEYAVITRTDMKGHGLGWALMQRLIHYAEAEKIEELWGQVAIENHTMLQMCRELGFEIHQEPTDASLKLVTLSLPVKKP</sequence>
<reference evidence="7" key="1">
    <citation type="submission" date="2019-06" db="EMBL/GenBank/DDBJ databases">
        <title>The complete genome of Emcibacter congregatus ZYLT.</title>
        <authorList>
            <person name="Zhao Z."/>
        </authorList>
    </citation>
    <scope>NUCLEOTIDE SEQUENCE [LARGE SCALE GENOMIC DNA]</scope>
    <source>
        <strain evidence="7">MCCC 1A06723</strain>
    </source>
</reference>
<dbReference type="Gene3D" id="3.30.470.20">
    <property type="entry name" value="ATP-grasp fold, B domain"/>
    <property type="match status" value="1"/>
</dbReference>
<dbReference type="InterPro" id="IPR032875">
    <property type="entry name" value="Succ_CoA_lig_flav_dom"/>
</dbReference>
<dbReference type="Gene3D" id="3.30.1490.20">
    <property type="entry name" value="ATP-grasp fold, A domain"/>
    <property type="match status" value="1"/>
</dbReference>
<dbReference type="PANTHER" id="PTHR43334:SF1">
    <property type="entry name" value="3-HYDROXYPROPIONATE--COA LIGASE [ADP-FORMING]"/>
    <property type="match status" value="1"/>
</dbReference>
<accession>A0A501PFY2</accession>
<keyword evidence="3" id="KW-0547">Nucleotide-binding</keyword>
<keyword evidence="4" id="KW-0067">ATP-binding</keyword>
<dbReference type="SUPFAM" id="SSF55729">
    <property type="entry name" value="Acyl-CoA N-acyltransferases (Nat)"/>
    <property type="match status" value="1"/>
</dbReference>
<dbReference type="Pfam" id="PF13302">
    <property type="entry name" value="Acetyltransf_3"/>
    <property type="match status" value="1"/>
</dbReference>
<proteinExistence type="predicted"/>
<keyword evidence="2 6" id="KW-0436">Ligase</keyword>
<dbReference type="Gene3D" id="3.40.50.261">
    <property type="entry name" value="Succinyl-CoA synthetase domains"/>
    <property type="match status" value="2"/>
</dbReference>
<gene>
    <name evidence="6" type="ORF">FIV46_12685</name>
</gene>
<dbReference type="SUPFAM" id="SSF51735">
    <property type="entry name" value="NAD(P)-binding Rossmann-fold domains"/>
    <property type="match status" value="1"/>
</dbReference>
<dbReference type="InterPro" id="IPR000182">
    <property type="entry name" value="GNAT_dom"/>
</dbReference>
<dbReference type="InterPro" id="IPR013815">
    <property type="entry name" value="ATP_grasp_subdomain_1"/>
</dbReference>
<dbReference type="OrthoDB" id="9807426at2"/>
<dbReference type="Pfam" id="PF19045">
    <property type="entry name" value="Ligase_CoA_2"/>
    <property type="match status" value="1"/>
</dbReference>
<dbReference type="InterPro" id="IPR043938">
    <property type="entry name" value="Ligase_CoA_dom"/>
</dbReference>